<evidence type="ECO:0000313" key="4">
    <source>
        <dbReference type="Proteomes" id="UP000526501"/>
    </source>
</evidence>
<dbReference type="Proteomes" id="UP000526501">
    <property type="component" value="Unassembled WGS sequence"/>
</dbReference>
<keyword evidence="2" id="KW-0732">Signal</keyword>
<accession>A0A7X1B2H6</accession>
<name>A0A7X1B2H6_9BACT</name>
<proteinExistence type="predicted"/>
<feature type="transmembrane region" description="Helical" evidence="1">
    <location>
        <begin position="180"/>
        <end position="209"/>
    </location>
</feature>
<evidence type="ECO:0008006" key="5">
    <source>
        <dbReference type="Google" id="ProtNLM"/>
    </source>
</evidence>
<sequence>MSYAPSSGKQTSKQLANFRITMKLLKKLAALAVFAGAATGLFAQDGSSFTIYFDFSTAEPTLIAPPNVFDSVSAFEGGTVSGGTISDDFDLYDPAVFSFDFDVVDGYAATITGFQYAISNTGTNPIITGVTTSFGYDSGDTVLFAGDTYYGAPSLSSGPATDGTISFDTVATEGSVSMDYVFITGVISAVPEVSTVLFSGIAGFFAFMVARRRRSAIKAAA</sequence>
<comment type="caution">
    <text evidence="3">The sequence shown here is derived from an EMBL/GenBank/DDBJ whole genome shotgun (WGS) entry which is preliminary data.</text>
</comment>
<feature type="signal peptide" evidence="2">
    <location>
        <begin position="1"/>
        <end position="43"/>
    </location>
</feature>
<protein>
    <recommendedName>
        <fullName evidence="5">PEP-CTERM protein-sorting domain-containing protein</fullName>
    </recommendedName>
</protein>
<feature type="chain" id="PRO_5030527384" description="PEP-CTERM protein-sorting domain-containing protein" evidence="2">
    <location>
        <begin position="44"/>
        <end position="221"/>
    </location>
</feature>
<keyword evidence="1" id="KW-0472">Membrane</keyword>
<keyword evidence="1" id="KW-0812">Transmembrane</keyword>
<dbReference type="RefSeq" id="WP_185658338.1">
    <property type="nucleotide sequence ID" value="NZ_CAWPOO010000001.1"/>
</dbReference>
<dbReference type="AlphaFoldDB" id="A0A7X1B2H6"/>
<organism evidence="3 4">
    <name type="scientific">Pelagicoccus albus</name>
    <dbReference type="NCBI Taxonomy" id="415222"/>
    <lineage>
        <taxon>Bacteria</taxon>
        <taxon>Pseudomonadati</taxon>
        <taxon>Verrucomicrobiota</taxon>
        <taxon>Opitutia</taxon>
        <taxon>Puniceicoccales</taxon>
        <taxon>Pelagicoccaceae</taxon>
        <taxon>Pelagicoccus</taxon>
    </lineage>
</organism>
<keyword evidence="1" id="KW-1133">Transmembrane helix</keyword>
<gene>
    <name evidence="3" type="ORF">H5P27_00045</name>
</gene>
<dbReference type="EMBL" id="JACHVC010000001">
    <property type="protein sequence ID" value="MBC2604439.1"/>
    <property type="molecule type" value="Genomic_DNA"/>
</dbReference>
<keyword evidence="4" id="KW-1185">Reference proteome</keyword>
<evidence type="ECO:0000313" key="3">
    <source>
        <dbReference type="EMBL" id="MBC2604439.1"/>
    </source>
</evidence>
<evidence type="ECO:0000256" key="2">
    <source>
        <dbReference type="SAM" id="SignalP"/>
    </source>
</evidence>
<evidence type="ECO:0000256" key="1">
    <source>
        <dbReference type="SAM" id="Phobius"/>
    </source>
</evidence>
<reference evidence="3 4" key="1">
    <citation type="submission" date="2020-07" db="EMBL/GenBank/DDBJ databases">
        <authorList>
            <person name="Feng X."/>
        </authorList>
    </citation>
    <scope>NUCLEOTIDE SEQUENCE [LARGE SCALE GENOMIC DNA]</scope>
    <source>
        <strain evidence="3 4">JCM23202</strain>
    </source>
</reference>